<accession>X1KJ33</accession>
<evidence type="ECO:0000313" key="1">
    <source>
        <dbReference type="EMBL" id="GAH90159.1"/>
    </source>
</evidence>
<reference evidence="1" key="1">
    <citation type="journal article" date="2014" name="Front. Microbiol.">
        <title>High frequency of phylogenetically diverse reductive dehalogenase-homologous genes in deep subseafloor sedimentary metagenomes.</title>
        <authorList>
            <person name="Kawai M."/>
            <person name="Futagami T."/>
            <person name="Toyoda A."/>
            <person name="Takaki Y."/>
            <person name="Nishi S."/>
            <person name="Hori S."/>
            <person name="Arai W."/>
            <person name="Tsubouchi T."/>
            <person name="Morono Y."/>
            <person name="Uchiyama I."/>
            <person name="Ito T."/>
            <person name="Fujiyama A."/>
            <person name="Inagaki F."/>
            <person name="Takami H."/>
        </authorList>
    </citation>
    <scope>NUCLEOTIDE SEQUENCE</scope>
    <source>
        <strain evidence="1">Expedition CK06-06</strain>
    </source>
</reference>
<sequence>QEFTGIPHPDIEDVLKVFDRKNIIEMEYTLGKKIMVNKIEKPKFH</sequence>
<comment type="caution">
    <text evidence="1">The sequence shown here is derived from an EMBL/GenBank/DDBJ whole genome shotgun (WGS) entry which is preliminary data.</text>
</comment>
<dbReference type="AlphaFoldDB" id="X1KJ33"/>
<organism evidence="1">
    <name type="scientific">marine sediment metagenome</name>
    <dbReference type="NCBI Taxonomy" id="412755"/>
    <lineage>
        <taxon>unclassified sequences</taxon>
        <taxon>metagenomes</taxon>
        <taxon>ecological metagenomes</taxon>
    </lineage>
</organism>
<protein>
    <submittedName>
        <fullName evidence="1">Uncharacterized protein</fullName>
    </submittedName>
</protein>
<gene>
    <name evidence="1" type="ORF">S06H3_05737</name>
</gene>
<name>X1KJ33_9ZZZZ</name>
<proteinExistence type="predicted"/>
<feature type="non-terminal residue" evidence="1">
    <location>
        <position position="1"/>
    </location>
</feature>
<dbReference type="EMBL" id="BARV01002158">
    <property type="protein sequence ID" value="GAH90159.1"/>
    <property type="molecule type" value="Genomic_DNA"/>
</dbReference>